<keyword evidence="1" id="KW-1133">Transmembrane helix</keyword>
<organism evidence="3 4">
    <name type="scientific">Rhodobacter aestuarii</name>
    <dbReference type="NCBI Taxonomy" id="453582"/>
    <lineage>
        <taxon>Bacteria</taxon>
        <taxon>Pseudomonadati</taxon>
        <taxon>Pseudomonadota</taxon>
        <taxon>Alphaproteobacteria</taxon>
        <taxon>Rhodobacterales</taxon>
        <taxon>Rhodobacter group</taxon>
        <taxon>Rhodobacter</taxon>
    </lineage>
</organism>
<sequence>MIRALMVFFVLGLSLLPGLAQAEKVVAGLSAEDIGITASFDGSTVILYGAVKRDAPEPPGRLGVIVTLEGPLQRVTVRRKSREFGIWVNTGKVVVPQAPSYYAVASSAPLEKILPPALDALENISLPLAMRAFAGPLGESDTRPYAEALMRIREKGGVYQLTRKPVKLVQGTLFRADFDLPANLIEGDYTARIFLLRDGNLIDRAERPIRVRRVGLERFTYNLSQNQPALYGLMSLALAVFAGWAASAAFRMLKR</sequence>
<proteinExistence type="predicted"/>
<evidence type="ECO:0000256" key="2">
    <source>
        <dbReference type="SAM" id="SignalP"/>
    </source>
</evidence>
<dbReference type="STRING" id="453582.SAMN05421580_11197"/>
<dbReference type="RefSeq" id="WP_245826564.1">
    <property type="nucleotide sequence ID" value="NZ_FTOG01000011.1"/>
</dbReference>
<feature type="signal peptide" evidence="2">
    <location>
        <begin position="1"/>
        <end position="22"/>
    </location>
</feature>
<gene>
    <name evidence="3" type="ORF">SAMN05421580_11197</name>
</gene>
<evidence type="ECO:0000313" key="3">
    <source>
        <dbReference type="EMBL" id="SIT14518.1"/>
    </source>
</evidence>
<keyword evidence="1" id="KW-0472">Membrane</keyword>
<dbReference type="AlphaFoldDB" id="A0A1N7PV90"/>
<dbReference type="Proteomes" id="UP000186221">
    <property type="component" value="Unassembled WGS sequence"/>
</dbReference>
<accession>A0A1N7PV90</accession>
<dbReference type="InterPro" id="IPR019088">
    <property type="entry name" value="CHP02186-rel_TM"/>
</dbReference>
<name>A0A1N7PV90_9RHOB</name>
<feature type="transmembrane region" description="Helical" evidence="1">
    <location>
        <begin position="229"/>
        <end position="250"/>
    </location>
</feature>
<evidence type="ECO:0008006" key="5">
    <source>
        <dbReference type="Google" id="ProtNLM"/>
    </source>
</evidence>
<dbReference type="EMBL" id="FTOG01000011">
    <property type="protein sequence ID" value="SIT14518.1"/>
    <property type="molecule type" value="Genomic_DNA"/>
</dbReference>
<evidence type="ECO:0000256" key="1">
    <source>
        <dbReference type="SAM" id="Phobius"/>
    </source>
</evidence>
<reference evidence="4" key="1">
    <citation type="submission" date="2017-01" db="EMBL/GenBank/DDBJ databases">
        <authorList>
            <person name="Varghese N."/>
            <person name="Submissions S."/>
        </authorList>
    </citation>
    <scope>NUCLEOTIDE SEQUENCE [LARGE SCALE GENOMIC DNA]</scope>
    <source>
        <strain evidence="4">DSM 19945</strain>
    </source>
</reference>
<keyword evidence="1" id="KW-0812">Transmembrane</keyword>
<protein>
    <recommendedName>
        <fullName evidence="5">Transmembrane protein (Alph_Pro_TM)</fullName>
    </recommendedName>
</protein>
<feature type="chain" id="PRO_5012975631" description="Transmembrane protein (Alph_Pro_TM)" evidence="2">
    <location>
        <begin position="23"/>
        <end position="255"/>
    </location>
</feature>
<keyword evidence="4" id="KW-1185">Reference proteome</keyword>
<dbReference type="Pfam" id="PF09608">
    <property type="entry name" value="Alph_Pro_TM"/>
    <property type="match status" value="1"/>
</dbReference>
<keyword evidence="2" id="KW-0732">Signal</keyword>
<evidence type="ECO:0000313" key="4">
    <source>
        <dbReference type="Proteomes" id="UP000186221"/>
    </source>
</evidence>